<protein>
    <recommendedName>
        <fullName evidence="3">Phage tail protein</fullName>
    </recommendedName>
</protein>
<dbReference type="EMBL" id="JANLCJ010000350">
    <property type="protein sequence ID" value="MCS5737023.1"/>
    <property type="molecule type" value="Genomic_DNA"/>
</dbReference>
<accession>A0ABT2HAM1</accession>
<organism evidence="1 2">
    <name type="scientific">Herbiconiux daphne</name>
    <dbReference type="NCBI Taxonomy" id="2970914"/>
    <lineage>
        <taxon>Bacteria</taxon>
        <taxon>Bacillati</taxon>
        <taxon>Actinomycetota</taxon>
        <taxon>Actinomycetes</taxon>
        <taxon>Micrococcales</taxon>
        <taxon>Microbacteriaceae</taxon>
        <taxon>Herbiconiux</taxon>
    </lineage>
</organism>
<keyword evidence="2" id="KW-1185">Reference proteome</keyword>
<evidence type="ECO:0008006" key="3">
    <source>
        <dbReference type="Google" id="ProtNLM"/>
    </source>
</evidence>
<evidence type="ECO:0000313" key="2">
    <source>
        <dbReference type="Proteomes" id="UP001165586"/>
    </source>
</evidence>
<dbReference type="Pfam" id="PF23899">
    <property type="entry name" value="SU10_portal"/>
    <property type="match status" value="1"/>
</dbReference>
<dbReference type="InterPro" id="IPR056909">
    <property type="entry name" value="SU10_portal"/>
</dbReference>
<gene>
    <name evidence="1" type="ORF">N1032_25175</name>
</gene>
<proteinExistence type="predicted"/>
<dbReference type="RefSeq" id="WP_259543306.1">
    <property type="nucleotide sequence ID" value="NZ_JANLCJ010000350.1"/>
</dbReference>
<feature type="non-terminal residue" evidence="1">
    <location>
        <position position="1"/>
    </location>
</feature>
<comment type="caution">
    <text evidence="1">The sequence shown here is derived from an EMBL/GenBank/DDBJ whole genome shotgun (WGS) entry which is preliminary data.</text>
</comment>
<name>A0ABT2HAM1_9MICO</name>
<evidence type="ECO:0000313" key="1">
    <source>
        <dbReference type="EMBL" id="MCS5737023.1"/>
    </source>
</evidence>
<dbReference type="Proteomes" id="UP001165586">
    <property type="component" value="Unassembled WGS sequence"/>
</dbReference>
<feature type="non-terminal residue" evidence="1">
    <location>
        <position position="245"/>
    </location>
</feature>
<reference evidence="1" key="1">
    <citation type="submission" date="2022-08" db="EMBL/GenBank/DDBJ databases">
        <authorList>
            <person name="Deng Y."/>
            <person name="Han X.-F."/>
            <person name="Zhang Y.-Q."/>
        </authorList>
    </citation>
    <scope>NUCLEOTIDE SEQUENCE</scope>
    <source>
        <strain evidence="1">CPCC 203386</strain>
    </source>
</reference>
<sequence length="245" mass="26997">GQILEINTISKIPFSTFTPFSIPGSVWGQSIYDKVKDLQDLGSTVLRAVIDNALNANFRRYIAVKGQYDRQSLLQNRPGAVIEQMAQGSVDVFPYHPLPQGLDNLLEYVNSEKEERTGISKVGQGLDASVFKNDNSTATTQMVMTAALNRVRMVARNMAQGGMADMMLAIYDLVRQNAKEPITVETSQGVLQIDPKQLPERTKMIVNTAIGAAEKAERAQKLQVALMAFTQIPQMNAFLQAQGAY</sequence>